<evidence type="ECO:0000256" key="8">
    <source>
        <dbReference type="ARBA" id="ARBA00022989"/>
    </source>
</evidence>
<dbReference type="SUPFAM" id="SSF74653">
    <property type="entry name" value="TolA/TonB C-terminal domain"/>
    <property type="match status" value="1"/>
</dbReference>
<keyword evidence="4" id="KW-1003">Cell membrane</keyword>
<evidence type="ECO:0000256" key="5">
    <source>
        <dbReference type="ARBA" id="ARBA00022519"/>
    </source>
</evidence>
<evidence type="ECO:0000256" key="1">
    <source>
        <dbReference type="ARBA" id="ARBA00004383"/>
    </source>
</evidence>
<evidence type="ECO:0000259" key="12">
    <source>
        <dbReference type="PROSITE" id="PS52015"/>
    </source>
</evidence>
<organism evidence="13 14">
    <name type="scientific">Mucilaginibacter galii</name>
    <dbReference type="NCBI Taxonomy" id="2005073"/>
    <lineage>
        <taxon>Bacteria</taxon>
        <taxon>Pseudomonadati</taxon>
        <taxon>Bacteroidota</taxon>
        <taxon>Sphingobacteriia</taxon>
        <taxon>Sphingobacteriales</taxon>
        <taxon>Sphingobacteriaceae</taxon>
        <taxon>Mucilaginibacter</taxon>
    </lineage>
</organism>
<evidence type="ECO:0000256" key="10">
    <source>
        <dbReference type="SAM" id="MobiDB-lite"/>
    </source>
</evidence>
<dbReference type="InterPro" id="IPR006260">
    <property type="entry name" value="TonB/TolA_C"/>
</dbReference>
<evidence type="ECO:0000256" key="4">
    <source>
        <dbReference type="ARBA" id="ARBA00022475"/>
    </source>
</evidence>
<evidence type="ECO:0000313" key="14">
    <source>
        <dbReference type="Proteomes" id="UP000662074"/>
    </source>
</evidence>
<evidence type="ECO:0000256" key="9">
    <source>
        <dbReference type="ARBA" id="ARBA00023136"/>
    </source>
</evidence>
<sequence length="285" mass="31588">MLNSKFDLYKSEWLDLVFADRNKSYGAYDLRNHYGDNMMKALAITVLGFTVAAISFTIAFKHDVVPDYIERKQEVHIAPPIFEKPKVEEPVKAKLREQPIKSDAPKTPVAPQVNMNTQRVLPPKITTEPVTTELPVIDMSKQISNVNNTVDPTKPTTGILDGTNTLGNKGTPAGTPTGNSDGNIIFDGGLDIMPEPFGGSAAWSKFIQRTLRYPETDMEGRVTISFIVEKDGHLSDIQVVKGVSADLDREALRVIKLAPAWKPGKQNGQPVRVRYTIPIVFQMNQ</sequence>
<dbReference type="Gene3D" id="3.30.1150.10">
    <property type="match status" value="1"/>
</dbReference>
<feature type="transmembrane region" description="Helical" evidence="11">
    <location>
        <begin position="41"/>
        <end position="60"/>
    </location>
</feature>
<keyword evidence="8 11" id="KW-1133">Transmembrane helix</keyword>
<evidence type="ECO:0000256" key="7">
    <source>
        <dbReference type="ARBA" id="ARBA00022927"/>
    </source>
</evidence>
<dbReference type="EMBL" id="BMDO01000003">
    <property type="protein sequence ID" value="GGI50312.1"/>
    <property type="molecule type" value="Genomic_DNA"/>
</dbReference>
<dbReference type="AlphaFoldDB" id="A0A917J9B1"/>
<dbReference type="GO" id="GO:0031992">
    <property type="term" value="F:energy transducer activity"/>
    <property type="evidence" value="ECO:0007669"/>
    <property type="project" value="TreeGrafter"/>
</dbReference>
<feature type="region of interest" description="Disordered" evidence="10">
    <location>
        <begin position="147"/>
        <end position="180"/>
    </location>
</feature>
<keyword evidence="14" id="KW-1185">Reference proteome</keyword>
<evidence type="ECO:0000256" key="3">
    <source>
        <dbReference type="ARBA" id="ARBA00022448"/>
    </source>
</evidence>
<reference evidence="13" key="2">
    <citation type="submission" date="2020-09" db="EMBL/GenBank/DDBJ databases">
        <authorList>
            <person name="Sun Q."/>
            <person name="Sedlacek I."/>
        </authorList>
    </citation>
    <scope>NUCLEOTIDE SEQUENCE</scope>
    <source>
        <strain evidence="13">CCM 8711</strain>
    </source>
</reference>
<dbReference type="RefSeq" id="WP_188415383.1">
    <property type="nucleotide sequence ID" value="NZ_BMDO01000003.1"/>
</dbReference>
<evidence type="ECO:0000313" key="13">
    <source>
        <dbReference type="EMBL" id="GGI50312.1"/>
    </source>
</evidence>
<dbReference type="GO" id="GO:0098797">
    <property type="term" value="C:plasma membrane protein complex"/>
    <property type="evidence" value="ECO:0007669"/>
    <property type="project" value="TreeGrafter"/>
</dbReference>
<protein>
    <submittedName>
        <fullName evidence="13">Biopolymer transporter TonB</fullName>
    </submittedName>
</protein>
<dbReference type="PANTHER" id="PTHR33446">
    <property type="entry name" value="PROTEIN TONB-RELATED"/>
    <property type="match status" value="1"/>
</dbReference>
<keyword evidence="7" id="KW-0653">Protein transport</keyword>
<keyword evidence="6 11" id="KW-0812">Transmembrane</keyword>
<gene>
    <name evidence="13" type="primary">tonB</name>
    <name evidence="13" type="ORF">GCM10011425_15240</name>
</gene>
<dbReference type="Pfam" id="PF03544">
    <property type="entry name" value="TonB_C"/>
    <property type="match status" value="1"/>
</dbReference>
<dbReference type="PROSITE" id="PS52015">
    <property type="entry name" value="TONB_CTD"/>
    <property type="match status" value="1"/>
</dbReference>
<name>A0A917J9B1_9SPHI</name>
<proteinExistence type="inferred from homology"/>
<accession>A0A917J9B1</accession>
<dbReference type="Proteomes" id="UP000662074">
    <property type="component" value="Unassembled WGS sequence"/>
</dbReference>
<comment type="subcellular location">
    <subcellularLocation>
        <location evidence="1">Cell inner membrane</location>
        <topology evidence="1">Single-pass membrane protein</topology>
        <orientation evidence="1">Periplasmic side</orientation>
    </subcellularLocation>
</comment>
<dbReference type="GO" id="GO:0015031">
    <property type="term" value="P:protein transport"/>
    <property type="evidence" value="ECO:0007669"/>
    <property type="project" value="UniProtKB-KW"/>
</dbReference>
<comment type="caution">
    <text evidence="13">The sequence shown here is derived from an EMBL/GenBank/DDBJ whole genome shotgun (WGS) entry which is preliminary data.</text>
</comment>
<dbReference type="NCBIfam" id="TIGR01352">
    <property type="entry name" value="tonB_Cterm"/>
    <property type="match status" value="1"/>
</dbReference>
<evidence type="ECO:0000256" key="11">
    <source>
        <dbReference type="SAM" id="Phobius"/>
    </source>
</evidence>
<dbReference type="InterPro" id="IPR051045">
    <property type="entry name" value="TonB-dependent_transducer"/>
</dbReference>
<keyword evidence="5" id="KW-0997">Cell inner membrane</keyword>
<evidence type="ECO:0000256" key="2">
    <source>
        <dbReference type="ARBA" id="ARBA00006555"/>
    </source>
</evidence>
<evidence type="ECO:0000256" key="6">
    <source>
        <dbReference type="ARBA" id="ARBA00022692"/>
    </source>
</evidence>
<comment type="similarity">
    <text evidence="2">Belongs to the TonB family.</text>
</comment>
<dbReference type="InterPro" id="IPR037682">
    <property type="entry name" value="TonB_C"/>
</dbReference>
<keyword evidence="9 11" id="KW-0472">Membrane</keyword>
<keyword evidence="3" id="KW-0813">Transport</keyword>
<feature type="domain" description="TonB C-terminal" evidence="12">
    <location>
        <begin position="194"/>
        <end position="285"/>
    </location>
</feature>
<dbReference type="GO" id="GO:0055085">
    <property type="term" value="P:transmembrane transport"/>
    <property type="evidence" value="ECO:0007669"/>
    <property type="project" value="InterPro"/>
</dbReference>
<reference evidence="13" key="1">
    <citation type="journal article" date="2014" name="Int. J. Syst. Evol. Microbiol.">
        <title>Complete genome sequence of Corynebacterium casei LMG S-19264T (=DSM 44701T), isolated from a smear-ripened cheese.</title>
        <authorList>
            <consortium name="US DOE Joint Genome Institute (JGI-PGF)"/>
            <person name="Walter F."/>
            <person name="Albersmeier A."/>
            <person name="Kalinowski J."/>
            <person name="Ruckert C."/>
        </authorList>
    </citation>
    <scope>NUCLEOTIDE SEQUENCE</scope>
    <source>
        <strain evidence="13">CCM 8711</strain>
    </source>
</reference>
<dbReference type="PANTHER" id="PTHR33446:SF2">
    <property type="entry name" value="PROTEIN TONB"/>
    <property type="match status" value="1"/>
</dbReference>